<feature type="compositionally biased region" description="Polar residues" evidence="1">
    <location>
        <begin position="287"/>
        <end position="300"/>
    </location>
</feature>
<dbReference type="Proteomes" id="UP000829685">
    <property type="component" value="Unassembled WGS sequence"/>
</dbReference>
<gene>
    <name evidence="2" type="ORF">JX265_000227</name>
</gene>
<protein>
    <recommendedName>
        <fullName evidence="4">OTU domain-containing protein</fullName>
    </recommendedName>
</protein>
<keyword evidence="3" id="KW-1185">Reference proteome</keyword>
<feature type="compositionally biased region" description="Low complexity" evidence="1">
    <location>
        <begin position="272"/>
        <end position="286"/>
    </location>
</feature>
<dbReference type="AlphaFoldDB" id="A0A9Q0AVD2"/>
<feature type="compositionally biased region" description="Polar residues" evidence="1">
    <location>
        <begin position="1"/>
        <end position="13"/>
    </location>
</feature>
<organism evidence="2 3">
    <name type="scientific">Neoarthrinium moseri</name>
    <dbReference type="NCBI Taxonomy" id="1658444"/>
    <lineage>
        <taxon>Eukaryota</taxon>
        <taxon>Fungi</taxon>
        <taxon>Dikarya</taxon>
        <taxon>Ascomycota</taxon>
        <taxon>Pezizomycotina</taxon>
        <taxon>Sordariomycetes</taxon>
        <taxon>Xylariomycetidae</taxon>
        <taxon>Amphisphaeriales</taxon>
        <taxon>Apiosporaceae</taxon>
        <taxon>Neoarthrinium</taxon>
    </lineage>
</organism>
<feature type="region of interest" description="Disordered" evidence="1">
    <location>
        <begin position="270"/>
        <end position="345"/>
    </location>
</feature>
<name>A0A9Q0AVD2_9PEZI</name>
<accession>A0A9Q0AVD2</accession>
<sequence>MRTTTPTKRSASQAGLDISAAQPKRACRNPFIDDEEDELELPPPVAAPSRKVSVPSTPTVSPLSPFNSSRIISSDTFAEYQAQRQDELQVAEEAVFNSVTRLKHLNNDNLTLTIHNFLEREIRQSVYNRAIPFTSPSETKTRPVQTDASVASLRNSTVQTESLTGIIISSTVQTDASVATLTSHAMQTEDTTLALTSSASQTEPLPICESRSTQTTPIATPLPPLEPTWEDFYKKDLEAIKMTQPFVPENKVPVLTVKNKLREARIMTRNDSVASSVAGSSRRGSSQSINKGTIHMSSFSAPAPVPARKPSTAAAPTSVISIDDSDDDDDVPSAERNNLDASTRSSFHVDGTFGQGGYTYDDDTEGEDGYGAFDNGYSMGDYSSQGTHQVEPADFYGLGKGPHRSIDDQLRYQDRQSQIGSYPTPAAGHRLQMDAYSRAVGSTHRRRPGQQITKILEETSWGCPRVHDEARSVQLSWARDNFKLMKGFPLIEDVEFIVPDNKACPDGDCYWRSIAFHLYGSGKHWDLVKAEHLSYAYHVLSTPGHARHDLYSNELNQKFFKTASTADGGQIFRANMYQGLHLAHAWTPALMQQVTADLYNICVITFTRGDNMTITETAVRGSYNSRHIFLQFVDDNHFQPMCPNRFAPSEFRYPRVTAEATARFTYAPKANSSKTGVFHPWRNDFTREVPGPVPRLHGCDVESLRSFLGSHPTS</sequence>
<evidence type="ECO:0000256" key="1">
    <source>
        <dbReference type="SAM" id="MobiDB-lite"/>
    </source>
</evidence>
<proteinExistence type="predicted"/>
<feature type="region of interest" description="Disordered" evidence="1">
    <location>
        <begin position="1"/>
        <end position="66"/>
    </location>
</feature>
<comment type="caution">
    <text evidence="2">The sequence shown here is derived from an EMBL/GenBank/DDBJ whole genome shotgun (WGS) entry which is preliminary data.</text>
</comment>
<reference evidence="2" key="1">
    <citation type="submission" date="2021-03" db="EMBL/GenBank/DDBJ databases">
        <title>Revisited historic fungal species revealed as producer of novel bioactive compounds through whole genome sequencing and comparative genomics.</title>
        <authorList>
            <person name="Vignolle G.A."/>
            <person name="Hochenegger N."/>
            <person name="Mach R.L."/>
            <person name="Mach-Aigner A.R."/>
            <person name="Javad Rahimi M."/>
            <person name="Salim K.A."/>
            <person name="Chan C.M."/>
            <person name="Lim L.B.L."/>
            <person name="Cai F."/>
            <person name="Druzhinina I.S."/>
            <person name="U'Ren J.M."/>
            <person name="Derntl C."/>
        </authorList>
    </citation>
    <scope>NUCLEOTIDE SEQUENCE</scope>
    <source>
        <strain evidence="2">TUCIM 5799</strain>
    </source>
</reference>
<dbReference type="CDD" id="cd22744">
    <property type="entry name" value="OTU"/>
    <property type="match status" value="1"/>
</dbReference>
<feature type="compositionally biased region" description="Low complexity" evidence="1">
    <location>
        <begin position="48"/>
        <end position="65"/>
    </location>
</feature>
<evidence type="ECO:0008006" key="4">
    <source>
        <dbReference type="Google" id="ProtNLM"/>
    </source>
</evidence>
<feature type="region of interest" description="Disordered" evidence="1">
    <location>
        <begin position="196"/>
        <end position="226"/>
    </location>
</feature>
<feature type="compositionally biased region" description="Acidic residues" evidence="1">
    <location>
        <begin position="323"/>
        <end position="332"/>
    </location>
</feature>
<dbReference type="EMBL" id="JAFIMR010000001">
    <property type="protein sequence ID" value="KAI1881401.1"/>
    <property type="molecule type" value="Genomic_DNA"/>
</dbReference>
<evidence type="ECO:0000313" key="3">
    <source>
        <dbReference type="Proteomes" id="UP000829685"/>
    </source>
</evidence>
<feature type="compositionally biased region" description="Polar residues" evidence="1">
    <location>
        <begin position="335"/>
        <end position="345"/>
    </location>
</feature>
<evidence type="ECO:0000313" key="2">
    <source>
        <dbReference type="EMBL" id="KAI1881401.1"/>
    </source>
</evidence>